<name>A0A8S8ZLA9_SORMA</name>
<evidence type="ECO:0000313" key="2">
    <source>
        <dbReference type="Proteomes" id="UP000433876"/>
    </source>
</evidence>
<dbReference type="Proteomes" id="UP000433876">
    <property type="component" value="Unassembled WGS sequence"/>
</dbReference>
<evidence type="ECO:0000313" key="1">
    <source>
        <dbReference type="EMBL" id="KAA8630068.1"/>
    </source>
</evidence>
<proteinExistence type="predicted"/>
<dbReference type="EMBL" id="NMPR01000115">
    <property type="protein sequence ID" value="KAA8630068.1"/>
    <property type="molecule type" value="Genomic_DNA"/>
</dbReference>
<comment type="caution">
    <text evidence="1">The sequence shown here is derived from an EMBL/GenBank/DDBJ whole genome shotgun (WGS) entry which is preliminary data.</text>
</comment>
<dbReference type="VEuPathDB" id="FungiDB:SMAC_04562"/>
<accession>A0A8S8ZLA9</accession>
<sequence length="137" mass="15328">MVMYFPSATSCGFEFSPTMIGNTIVNTSPTAFMEVGNLQVLNLHYVPNGLRAFRTTPRSLDLEARIHGYLLEGVAEGSGDGLCARLRAVSRNLQALTISRVYSLDRYCFNLENDDQHSWPYLEKLWIDSALFSLSGK</sequence>
<gene>
    <name evidence="1" type="ORF">SMACR_04562</name>
</gene>
<reference evidence="1 2" key="1">
    <citation type="submission" date="2017-07" db="EMBL/GenBank/DDBJ databases">
        <title>Genome sequence of the Sordaria macrospora wild type strain R19027.</title>
        <authorList>
            <person name="Nowrousian M."/>
            <person name="Teichert I."/>
            <person name="Kueck U."/>
        </authorList>
    </citation>
    <scope>NUCLEOTIDE SEQUENCE [LARGE SCALE GENOMIC DNA]</scope>
    <source>
        <strain evidence="1 2">R19027</strain>
        <tissue evidence="1">Mycelium</tissue>
    </source>
</reference>
<organism evidence="1 2">
    <name type="scientific">Sordaria macrospora</name>
    <dbReference type="NCBI Taxonomy" id="5147"/>
    <lineage>
        <taxon>Eukaryota</taxon>
        <taxon>Fungi</taxon>
        <taxon>Dikarya</taxon>
        <taxon>Ascomycota</taxon>
        <taxon>Pezizomycotina</taxon>
        <taxon>Sordariomycetes</taxon>
        <taxon>Sordariomycetidae</taxon>
        <taxon>Sordariales</taxon>
        <taxon>Sordariaceae</taxon>
        <taxon>Sordaria</taxon>
    </lineage>
</organism>
<protein>
    <submittedName>
        <fullName evidence="1">Uncharacterized protein</fullName>
    </submittedName>
</protein>
<dbReference type="AlphaFoldDB" id="A0A8S8ZLA9"/>